<dbReference type="Gene3D" id="2.60.120.10">
    <property type="entry name" value="Jelly Rolls"/>
    <property type="match status" value="1"/>
</dbReference>
<dbReference type="InterPro" id="IPR014710">
    <property type="entry name" value="RmlC-like_jellyroll"/>
</dbReference>
<accession>A0A6G8QA84</accession>
<dbReference type="RefSeq" id="WP_166176621.1">
    <property type="nucleotide sequence ID" value="NZ_CP045119.1"/>
</dbReference>
<feature type="domain" description="Cupin type-2" evidence="1">
    <location>
        <begin position="56"/>
        <end position="115"/>
    </location>
</feature>
<evidence type="ECO:0000313" key="2">
    <source>
        <dbReference type="EMBL" id="QIN83386.1"/>
    </source>
</evidence>
<dbReference type="AlphaFoldDB" id="A0A6G8QA84"/>
<dbReference type="InterPro" id="IPR011051">
    <property type="entry name" value="RmlC_Cupin_sf"/>
</dbReference>
<dbReference type="Pfam" id="PF07883">
    <property type="entry name" value="Cupin_2"/>
    <property type="match status" value="1"/>
</dbReference>
<dbReference type="KEGG" id="rub:GBA63_12620"/>
<dbReference type="SUPFAM" id="SSF51182">
    <property type="entry name" value="RmlC-like cupins"/>
    <property type="match status" value="1"/>
</dbReference>
<dbReference type="Proteomes" id="UP000501452">
    <property type="component" value="Chromosome"/>
</dbReference>
<dbReference type="InterPro" id="IPR013096">
    <property type="entry name" value="Cupin_2"/>
</dbReference>
<dbReference type="PANTHER" id="PTHR36440">
    <property type="entry name" value="PUTATIVE (AFU_ORTHOLOGUE AFUA_8G07350)-RELATED"/>
    <property type="match status" value="1"/>
</dbReference>
<protein>
    <submittedName>
        <fullName evidence="2">Cupin domain-containing protein</fullName>
    </submittedName>
</protein>
<proteinExistence type="predicted"/>
<dbReference type="PANTHER" id="PTHR36440:SF1">
    <property type="entry name" value="PUTATIVE (AFU_ORTHOLOGUE AFUA_8G07350)-RELATED"/>
    <property type="match status" value="1"/>
</dbReference>
<dbReference type="InterPro" id="IPR053146">
    <property type="entry name" value="QDO-like"/>
</dbReference>
<gene>
    <name evidence="2" type="ORF">GBA63_12620</name>
</gene>
<keyword evidence="3" id="KW-1185">Reference proteome</keyword>
<name>A0A6G8QA84_9ACTN</name>
<organism evidence="2 3">
    <name type="scientific">Rubrobacter tropicus</name>
    <dbReference type="NCBI Taxonomy" id="2653851"/>
    <lineage>
        <taxon>Bacteria</taxon>
        <taxon>Bacillati</taxon>
        <taxon>Actinomycetota</taxon>
        <taxon>Rubrobacteria</taxon>
        <taxon>Rubrobacterales</taxon>
        <taxon>Rubrobacteraceae</taxon>
        <taxon>Rubrobacter</taxon>
    </lineage>
</organism>
<dbReference type="EMBL" id="CP045119">
    <property type="protein sequence ID" value="QIN83386.1"/>
    <property type="molecule type" value="Genomic_DNA"/>
</dbReference>
<evidence type="ECO:0000259" key="1">
    <source>
        <dbReference type="Pfam" id="PF07883"/>
    </source>
</evidence>
<sequence length="161" mass="17640">MAERQTDRSALVPAGGDRFRKPRKVLGTMSIDRKVSGSETGGELLIIENTNGSKGGPPRHLHHGQEEWFYVVEGEYVVEIGDERYRLDPGDSIFAPREIPHVWAHVGEGTGRLILAFRPAGGMEAFFEAMSGVKGAPSSEELRGLFRSHGMEVTGPPLEVE</sequence>
<evidence type="ECO:0000313" key="3">
    <source>
        <dbReference type="Proteomes" id="UP000501452"/>
    </source>
</evidence>
<reference evidence="2 3" key="1">
    <citation type="submission" date="2019-10" db="EMBL/GenBank/DDBJ databases">
        <title>Rubrobacter sp nov SCSIO 52090 isolated from a deep-sea sediment in the South China Sea.</title>
        <authorList>
            <person name="Chen R.W."/>
        </authorList>
    </citation>
    <scope>NUCLEOTIDE SEQUENCE [LARGE SCALE GENOMIC DNA]</scope>
    <source>
        <strain evidence="2 3">SCSIO 52909</strain>
    </source>
</reference>